<accession>R9L6N0</accession>
<sequence length="110" mass="13114">MEGRTWLRKVKDNENLMKIMEMNLKRLQNTIEEMEEKRGSIFIRWLDQQNKYLEWELDFDPKRLKRYKRGEVVHIHFGFNAGSEHGGPHWAVVLDDNKRSSPTAVVLPCC</sequence>
<dbReference type="SUPFAM" id="SSF50118">
    <property type="entry name" value="Cell growth inhibitor/plasmid maintenance toxic component"/>
    <property type="match status" value="1"/>
</dbReference>
<dbReference type="STRING" id="1235795.C812_03457"/>
<keyword evidence="1" id="KW-0175">Coiled coil</keyword>
<dbReference type="AlphaFoldDB" id="R9L6N0"/>
<comment type="caution">
    <text evidence="2">The sequence shown here is derived from an EMBL/GenBank/DDBJ whole genome shotgun (WGS) entry which is preliminary data.</text>
</comment>
<dbReference type="EMBL" id="ASSZ01000030">
    <property type="protein sequence ID" value="EOS54464.1"/>
    <property type="molecule type" value="Genomic_DNA"/>
</dbReference>
<reference evidence="2 3" key="1">
    <citation type="submission" date="2013-04" db="EMBL/GenBank/DDBJ databases">
        <title>The Genome Sequence of Paenibacillus barengoltzii G22.</title>
        <authorList>
            <consortium name="The Broad Institute Genomics Platform"/>
            <consortium name="The Broad Institute Genome Sequencing Center for Infectious Disease"/>
            <person name="Earl A."/>
            <person name="Xavier R."/>
            <person name="Elson C."/>
            <person name="Duck W."/>
            <person name="Walker B."/>
            <person name="Young S."/>
            <person name="Zeng Q."/>
            <person name="Gargeya S."/>
            <person name="Fitzgerald M."/>
            <person name="Haas B."/>
            <person name="Abouelleil A."/>
            <person name="Allen A.W."/>
            <person name="Alvarado L."/>
            <person name="Arachchi H.M."/>
            <person name="Berlin A.M."/>
            <person name="Chapman S.B."/>
            <person name="Gainer-Dewar J."/>
            <person name="Goldberg J."/>
            <person name="Griggs A."/>
            <person name="Gujja S."/>
            <person name="Hansen M."/>
            <person name="Howarth C."/>
            <person name="Imamovic A."/>
            <person name="Ireland A."/>
            <person name="Larimer J."/>
            <person name="McCowan C."/>
            <person name="Murphy C."/>
            <person name="Pearson M."/>
            <person name="Poon T.W."/>
            <person name="Priest M."/>
            <person name="Roberts A."/>
            <person name="Saif S."/>
            <person name="Shea T."/>
            <person name="Sisk P."/>
            <person name="Sykes S."/>
            <person name="Wortman J."/>
            <person name="Nusbaum C."/>
            <person name="Birren B."/>
        </authorList>
    </citation>
    <scope>NUCLEOTIDE SEQUENCE [LARGE SCALE GENOMIC DNA]</scope>
    <source>
        <strain evidence="2 3">G22</strain>
    </source>
</reference>
<protein>
    <submittedName>
        <fullName evidence="2">Uncharacterized protein</fullName>
    </submittedName>
</protein>
<evidence type="ECO:0000256" key="1">
    <source>
        <dbReference type="SAM" id="Coils"/>
    </source>
</evidence>
<proteinExistence type="predicted"/>
<dbReference type="HOGENOM" id="CLU_2168439_0_0_9"/>
<dbReference type="Proteomes" id="UP000019598">
    <property type="component" value="Unassembled WGS sequence"/>
</dbReference>
<evidence type="ECO:0000313" key="2">
    <source>
        <dbReference type="EMBL" id="EOS54464.1"/>
    </source>
</evidence>
<evidence type="ECO:0000313" key="3">
    <source>
        <dbReference type="Proteomes" id="UP000019598"/>
    </source>
</evidence>
<name>R9L6N0_9BACL</name>
<gene>
    <name evidence="2" type="ORF">C812_03457</name>
</gene>
<feature type="coiled-coil region" evidence="1">
    <location>
        <begin position="10"/>
        <end position="44"/>
    </location>
</feature>
<dbReference type="Gene3D" id="2.30.30.110">
    <property type="match status" value="1"/>
</dbReference>
<dbReference type="InterPro" id="IPR011067">
    <property type="entry name" value="Plasmid_toxin/cell-grow_inhib"/>
</dbReference>
<organism evidence="2 3">
    <name type="scientific">Paenibacillus barengoltzii G22</name>
    <dbReference type="NCBI Taxonomy" id="1235795"/>
    <lineage>
        <taxon>Bacteria</taxon>
        <taxon>Bacillati</taxon>
        <taxon>Bacillota</taxon>
        <taxon>Bacilli</taxon>
        <taxon>Bacillales</taxon>
        <taxon>Paenibacillaceae</taxon>
        <taxon>Paenibacillus</taxon>
    </lineage>
</organism>